<evidence type="ECO:0000313" key="3">
    <source>
        <dbReference type="Proteomes" id="UP001164746"/>
    </source>
</evidence>
<dbReference type="Proteomes" id="UP001164746">
    <property type="component" value="Chromosome 9"/>
</dbReference>
<keyword evidence="1" id="KW-1133">Transmembrane helix</keyword>
<keyword evidence="3" id="KW-1185">Reference proteome</keyword>
<keyword evidence="1" id="KW-0812">Transmembrane</keyword>
<accession>A0ABY7F0M0</accession>
<feature type="transmembrane region" description="Helical" evidence="1">
    <location>
        <begin position="15"/>
        <end position="35"/>
    </location>
</feature>
<evidence type="ECO:0000313" key="2">
    <source>
        <dbReference type="EMBL" id="WAR15725.1"/>
    </source>
</evidence>
<keyword evidence="1" id="KW-0472">Membrane</keyword>
<sequence length="78" mass="8790">MNCVKVIVLLKRRSIFVLKSHYTSIALCSLILAFLSKNIMKINLCEYSCHFLAEISGTPTNPVTKGVKAIKKSYRNPM</sequence>
<reference evidence="2" key="1">
    <citation type="submission" date="2022-11" db="EMBL/GenBank/DDBJ databases">
        <title>Centuries of genome instability and evolution in soft-shell clam transmissible cancer (bioRxiv).</title>
        <authorList>
            <person name="Hart S.F.M."/>
            <person name="Yonemitsu M.A."/>
            <person name="Giersch R.M."/>
            <person name="Beal B.F."/>
            <person name="Arriagada G."/>
            <person name="Davis B.W."/>
            <person name="Ostrander E.A."/>
            <person name="Goff S.P."/>
            <person name="Metzger M.J."/>
        </authorList>
    </citation>
    <scope>NUCLEOTIDE SEQUENCE</scope>
    <source>
        <strain evidence="2">MELC-2E11</strain>
        <tissue evidence="2">Siphon/mantle</tissue>
    </source>
</reference>
<proteinExistence type="predicted"/>
<organism evidence="2 3">
    <name type="scientific">Mya arenaria</name>
    <name type="common">Soft-shell clam</name>
    <dbReference type="NCBI Taxonomy" id="6604"/>
    <lineage>
        <taxon>Eukaryota</taxon>
        <taxon>Metazoa</taxon>
        <taxon>Spiralia</taxon>
        <taxon>Lophotrochozoa</taxon>
        <taxon>Mollusca</taxon>
        <taxon>Bivalvia</taxon>
        <taxon>Autobranchia</taxon>
        <taxon>Heteroconchia</taxon>
        <taxon>Euheterodonta</taxon>
        <taxon>Imparidentia</taxon>
        <taxon>Neoheterodontei</taxon>
        <taxon>Myida</taxon>
        <taxon>Myoidea</taxon>
        <taxon>Myidae</taxon>
        <taxon>Mya</taxon>
    </lineage>
</organism>
<gene>
    <name evidence="2" type="ORF">MAR_005830</name>
</gene>
<dbReference type="EMBL" id="CP111020">
    <property type="protein sequence ID" value="WAR15725.1"/>
    <property type="molecule type" value="Genomic_DNA"/>
</dbReference>
<protein>
    <submittedName>
        <fullName evidence="2">Uncharacterized protein</fullName>
    </submittedName>
</protein>
<evidence type="ECO:0000256" key="1">
    <source>
        <dbReference type="SAM" id="Phobius"/>
    </source>
</evidence>
<name>A0ABY7F0M0_MYAAR</name>